<feature type="domain" description="TcmA/NAT10 helicase" evidence="7">
    <location>
        <begin position="41"/>
        <end position="88"/>
    </location>
</feature>
<keyword evidence="4" id="KW-0067">ATP-binding</keyword>
<dbReference type="GO" id="GO:1990883">
    <property type="term" value="F:18S rRNA cytidine N-acetyltransferase activity"/>
    <property type="evidence" value="ECO:0007669"/>
    <property type="project" value="TreeGrafter"/>
</dbReference>
<keyword evidence="3" id="KW-0547">Nucleotide-binding</keyword>
<evidence type="ECO:0000256" key="4">
    <source>
        <dbReference type="ARBA" id="ARBA00022840"/>
    </source>
</evidence>
<dbReference type="PANTHER" id="PTHR10925">
    <property type="entry name" value="N-ACETYLTRANSFERASE 10"/>
    <property type="match status" value="1"/>
</dbReference>
<keyword evidence="6" id="KW-0812">Transmembrane</keyword>
<comment type="subcellular location">
    <subcellularLocation>
        <location evidence="1">Nucleus</location>
    </subcellularLocation>
</comment>
<evidence type="ECO:0000259" key="7">
    <source>
        <dbReference type="Pfam" id="PF05127"/>
    </source>
</evidence>
<evidence type="ECO:0000256" key="2">
    <source>
        <dbReference type="ARBA" id="ARBA00022679"/>
    </source>
</evidence>
<dbReference type="GO" id="GO:0000049">
    <property type="term" value="F:tRNA binding"/>
    <property type="evidence" value="ECO:0007669"/>
    <property type="project" value="TreeGrafter"/>
</dbReference>
<dbReference type="Proteomes" id="UP000087171">
    <property type="component" value="Unplaced"/>
</dbReference>
<dbReference type="OrthoDB" id="1939056at2759"/>
<dbReference type="InterPro" id="IPR007807">
    <property type="entry name" value="TcmA/NAT10_helicase"/>
</dbReference>
<sequence>MDQRKYVNSRRLLSIRSPRLTIPPGISPTALLDSPITLPNSQYILPHENEKLSQVDLLVIDKAAAIPLPMVKYLLGQYLVFLSFTVNGSSLMYQFVHFALAKL</sequence>
<keyword evidence="5" id="KW-0012">Acyltransferase</keyword>
<dbReference type="GO" id="GO:0005730">
    <property type="term" value="C:nucleolus"/>
    <property type="evidence" value="ECO:0007669"/>
    <property type="project" value="TreeGrafter"/>
</dbReference>
<dbReference type="GO" id="GO:1904812">
    <property type="term" value="P:rRNA acetylation involved in maturation of SSU-rRNA"/>
    <property type="evidence" value="ECO:0007669"/>
    <property type="project" value="TreeGrafter"/>
</dbReference>
<evidence type="ECO:0000313" key="8">
    <source>
        <dbReference type="Proteomes" id="UP000087171"/>
    </source>
</evidence>
<organism evidence="8 9">
    <name type="scientific">Cicer arietinum</name>
    <name type="common">Chickpea</name>
    <name type="synonym">Garbanzo</name>
    <dbReference type="NCBI Taxonomy" id="3827"/>
    <lineage>
        <taxon>Eukaryota</taxon>
        <taxon>Viridiplantae</taxon>
        <taxon>Streptophyta</taxon>
        <taxon>Embryophyta</taxon>
        <taxon>Tracheophyta</taxon>
        <taxon>Spermatophyta</taxon>
        <taxon>Magnoliopsida</taxon>
        <taxon>eudicotyledons</taxon>
        <taxon>Gunneridae</taxon>
        <taxon>Pentapetalae</taxon>
        <taxon>rosids</taxon>
        <taxon>fabids</taxon>
        <taxon>Fabales</taxon>
        <taxon>Fabaceae</taxon>
        <taxon>Papilionoideae</taxon>
        <taxon>50 kb inversion clade</taxon>
        <taxon>NPAAA clade</taxon>
        <taxon>Hologalegina</taxon>
        <taxon>IRL clade</taxon>
        <taxon>Cicereae</taxon>
        <taxon>Cicer</taxon>
    </lineage>
</organism>
<dbReference type="InterPro" id="IPR032672">
    <property type="entry name" value="TmcA/NAT10/Kre33"/>
</dbReference>
<dbReference type="InterPro" id="IPR027417">
    <property type="entry name" value="P-loop_NTPase"/>
</dbReference>
<feature type="transmembrane region" description="Helical" evidence="6">
    <location>
        <begin position="78"/>
        <end position="100"/>
    </location>
</feature>
<keyword evidence="2" id="KW-0808">Transferase</keyword>
<dbReference type="STRING" id="3827.A0A1S3DUW1"/>
<accession>A0A1S3DUW1</accession>
<keyword evidence="6" id="KW-1133">Transmembrane helix</keyword>
<evidence type="ECO:0000256" key="1">
    <source>
        <dbReference type="ARBA" id="ARBA00004123"/>
    </source>
</evidence>
<reference evidence="9" key="1">
    <citation type="submission" date="2025-08" db="UniProtKB">
        <authorList>
            <consortium name="RefSeq"/>
        </authorList>
    </citation>
    <scope>IDENTIFICATION</scope>
    <source>
        <tissue evidence="9">Etiolated seedlings</tissue>
    </source>
</reference>
<dbReference type="Pfam" id="PF05127">
    <property type="entry name" value="NAT10_TcmA_helicase"/>
    <property type="match status" value="1"/>
</dbReference>
<proteinExistence type="predicted"/>
<gene>
    <name evidence="9" type="primary">LOC101490268</name>
</gene>
<dbReference type="PANTHER" id="PTHR10925:SF5">
    <property type="entry name" value="RNA CYTIDINE ACETYLTRANSFERASE"/>
    <property type="match status" value="1"/>
</dbReference>
<evidence type="ECO:0000256" key="6">
    <source>
        <dbReference type="SAM" id="Phobius"/>
    </source>
</evidence>
<dbReference type="GO" id="GO:0005524">
    <property type="term" value="F:ATP binding"/>
    <property type="evidence" value="ECO:0007669"/>
    <property type="project" value="UniProtKB-KW"/>
</dbReference>
<keyword evidence="6" id="KW-0472">Membrane</keyword>
<dbReference type="Gene3D" id="3.40.50.300">
    <property type="entry name" value="P-loop containing nucleotide triphosphate hydrolases"/>
    <property type="match status" value="1"/>
</dbReference>
<dbReference type="AlphaFoldDB" id="A0A1S3DUW1"/>
<keyword evidence="8" id="KW-1185">Reference proteome</keyword>
<dbReference type="PaxDb" id="3827-XP_004491063.1"/>
<protein>
    <submittedName>
        <fullName evidence="9">Uncharacterized protein LOC101490268</fullName>
    </submittedName>
</protein>
<dbReference type="RefSeq" id="XP_012567277.1">
    <property type="nucleotide sequence ID" value="XM_012711823.2"/>
</dbReference>
<evidence type="ECO:0000313" key="9">
    <source>
        <dbReference type="RefSeq" id="XP_012567277.1"/>
    </source>
</evidence>
<name>A0A1S3DUW1_CICAR</name>
<evidence type="ECO:0000256" key="3">
    <source>
        <dbReference type="ARBA" id="ARBA00022741"/>
    </source>
</evidence>
<evidence type="ECO:0000256" key="5">
    <source>
        <dbReference type="ARBA" id="ARBA00023315"/>
    </source>
</evidence>
<dbReference type="GO" id="GO:0030686">
    <property type="term" value="C:90S preribosome"/>
    <property type="evidence" value="ECO:0007669"/>
    <property type="project" value="TreeGrafter"/>
</dbReference>